<keyword evidence="2 6" id="KW-0812">Transmembrane</keyword>
<accession>A0A8B7YI36</accession>
<feature type="transmembrane region" description="Helical" evidence="6">
    <location>
        <begin position="86"/>
        <end position="111"/>
    </location>
</feature>
<dbReference type="PROSITE" id="PS50262">
    <property type="entry name" value="G_PROTEIN_RECEP_F1_2"/>
    <property type="match status" value="1"/>
</dbReference>
<feature type="compositionally biased region" description="Polar residues" evidence="5">
    <location>
        <begin position="346"/>
        <end position="360"/>
    </location>
</feature>
<keyword evidence="4 6" id="KW-0472">Membrane</keyword>
<dbReference type="InterPro" id="IPR011009">
    <property type="entry name" value="Kinase-like_dom_sf"/>
</dbReference>
<feature type="transmembrane region" description="Helical" evidence="6">
    <location>
        <begin position="46"/>
        <end position="66"/>
    </location>
</feature>
<dbReference type="PROSITE" id="PS50011">
    <property type="entry name" value="PROTEIN_KINASE_DOM"/>
    <property type="match status" value="1"/>
</dbReference>
<feature type="compositionally biased region" description="Polar residues" evidence="5">
    <location>
        <begin position="998"/>
        <end position="1018"/>
    </location>
</feature>
<evidence type="ECO:0000256" key="3">
    <source>
        <dbReference type="ARBA" id="ARBA00022989"/>
    </source>
</evidence>
<dbReference type="GO" id="GO:0005524">
    <property type="term" value="F:ATP binding"/>
    <property type="evidence" value="ECO:0007669"/>
    <property type="project" value="InterPro"/>
</dbReference>
<comment type="subcellular location">
    <subcellularLocation>
        <location evidence="1">Membrane</location>
    </subcellularLocation>
</comment>
<evidence type="ECO:0000256" key="2">
    <source>
        <dbReference type="ARBA" id="ARBA00022692"/>
    </source>
</evidence>
<keyword evidence="9" id="KW-1185">Reference proteome</keyword>
<keyword evidence="3 6" id="KW-1133">Transmembrane helix</keyword>
<evidence type="ECO:0000259" key="8">
    <source>
        <dbReference type="PROSITE" id="PS50262"/>
    </source>
</evidence>
<dbReference type="Gene3D" id="1.20.1070.10">
    <property type="entry name" value="Rhodopsin 7-helix transmembrane proteins"/>
    <property type="match status" value="1"/>
</dbReference>
<feature type="compositionally biased region" description="Basic and acidic residues" evidence="5">
    <location>
        <begin position="334"/>
        <end position="344"/>
    </location>
</feature>
<feature type="region of interest" description="Disordered" evidence="5">
    <location>
        <begin position="556"/>
        <end position="603"/>
    </location>
</feature>
<feature type="compositionally biased region" description="Polar residues" evidence="5">
    <location>
        <begin position="584"/>
        <end position="603"/>
    </location>
</feature>
<feature type="compositionally biased region" description="Basic residues" evidence="5">
    <location>
        <begin position="1220"/>
        <end position="1230"/>
    </location>
</feature>
<feature type="compositionally biased region" description="Basic and acidic residues" evidence="5">
    <location>
        <begin position="783"/>
        <end position="799"/>
    </location>
</feature>
<reference evidence="10" key="1">
    <citation type="submission" date="2025-08" db="UniProtKB">
        <authorList>
            <consortium name="RefSeq"/>
        </authorList>
    </citation>
    <scope>IDENTIFICATION</scope>
</reference>
<organism evidence="9 10">
    <name type="scientific">Acanthaster planci</name>
    <name type="common">Crown-of-thorns starfish</name>
    <dbReference type="NCBI Taxonomy" id="133434"/>
    <lineage>
        <taxon>Eukaryota</taxon>
        <taxon>Metazoa</taxon>
        <taxon>Echinodermata</taxon>
        <taxon>Eleutherozoa</taxon>
        <taxon>Asterozoa</taxon>
        <taxon>Asteroidea</taxon>
        <taxon>Valvatacea</taxon>
        <taxon>Valvatida</taxon>
        <taxon>Acanthasteridae</taxon>
        <taxon>Acanthaster</taxon>
    </lineage>
</organism>
<gene>
    <name evidence="10" type="primary">LOC110979617</name>
</gene>
<dbReference type="KEGG" id="aplc:110979617"/>
<dbReference type="Gene3D" id="1.10.510.10">
    <property type="entry name" value="Transferase(Phosphotransferase) domain 1"/>
    <property type="match status" value="1"/>
</dbReference>
<proteinExistence type="predicted"/>
<dbReference type="InterPro" id="IPR000719">
    <property type="entry name" value="Prot_kinase_dom"/>
</dbReference>
<evidence type="ECO:0000256" key="1">
    <source>
        <dbReference type="ARBA" id="ARBA00004370"/>
    </source>
</evidence>
<evidence type="ECO:0000256" key="4">
    <source>
        <dbReference type="ARBA" id="ARBA00023136"/>
    </source>
</evidence>
<feature type="domain" description="G-protein coupled receptors family 1 profile" evidence="8">
    <location>
        <begin position="25"/>
        <end position="284"/>
    </location>
</feature>
<evidence type="ECO:0000313" key="10">
    <source>
        <dbReference type="RefSeq" id="XP_022091286.1"/>
    </source>
</evidence>
<feature type="compositionally biased region" description="Low complexity" evidence="5">
    <location>
        <begin position="565"/>
        <end position="578"/>
    </location>
</feature>
<dbReference type="GeneID" id="110979617"/>
<dbReference type="OMA" id="CPENAND"/>
<feature type="domain" description="Protein kinase" evidence="7">
    <location>
        <begin position="373"/>
        <end position="817"/>
    </location>
</feature>
<feature type="region of interest" description="Disordered" evidence="5">
    <location>
        <begin position="1085"/>
        <end position="1125"/>
    </location>
</feature>
<feature type="region of interest" description="Disordered" evidence="5">
    <location>
        <begin position="722"/>
        <end position="801"/>
    </location>
</feature>
<feature type="region of interest" description="Disordered" evidence="5">
    <location>
        <begin position="330"/>
        <end position="361"/>
    </location>
</feature>
<feature type="compositionally biased region" description="Polar residues" evidence="5">
    <location>
        <begin position="755"/>
        <end position="767"/>
    </location>
</feature>
<dbReference type="Pfam" id="PF07714">
    <property type="entry name" value="PK_Tyr_Ser-Thr"/>
    <property type="match status" value="1"/>
</dbReference>
<feature type="transmembrane region" description="Helical" evidence="6">
    <location>
        <begin position="15"/>
        <end position="34"/>
    </location>
</feature>
<evidence type="ECO:0000256" key="6">
    <source>
        <dbReference type="SAM" id="Phobius"/>
    </source>
</evidence>
<evidence type="ECO:0000256" key="5">
    <source>
        <dbReference type="SAM" id="MobiDB-lite"/>
    </source>
</evidence>
<feature type="transmembrane region" description="Helical" evidence="6">
    <location>
        <begin position="181"/>
        <end position="203"/>
    </location>
</feature>
<sequence length="1328" mass="147071">MSVTLEISKPLMACMWTVALMIIVFSLLLIFTGTPRKKENSVNEFFMYYFLLCNILTPVFMLVAAIDTTVEDGEDVEEKYRMLCSFCGYIGVLGCLLSLSTMLTMATNLFLWLLFPRCFKQGKNYLPKIRGITAIEALIILVVITFPFLPFDAFEAGQVSSRYTLCLPLHSPWAPMWEVTLVLYIVESLGVFTLFLLFVVMLCHLTRQRNVPVSAIPMEVRVQRKNSLLVKRLCCTILGTVIFWIPGLLTVLCMFAGVEVSGSVLQWMFGVVQPFGNVAGSFLYFWRVRCKNCTFSSCLKGTKNRGQTDVVNGRDAVRLQIGQLTGAITMPQKMDGDGDGKPDGNHTPSVDSIPTPQQKNGKCVNAPPVVHWVETVPIIGRHMNTNFGIVEWLSKNGSPRRGLLKIFTKPHSREWRNESSILYRLSQLEHHRNIVEYLWHSKSSQTKLDRGQSDTAHPDQEKPAIQRFVCTAYYQHGTLRDFLHSHPRTIQESHVHAIATQVSAGMAYLHAMRIVHGLMETTSVLIGGHIETMAIKVVIANFSRAIDLTRKLPSDIDKSSQKDVTTSSPPSNATSSVPGAVNVPGSTVCQEMEGPQQTATAQPQVSEKLLCSGDVRSFALLLLEMMAWLKMIRVPEDGQPTSQTKSWTLDRRPKRGVTRGWTLAPSDTKAWTDDMCHVTLNRNASSSVDSCGSDDGLASALRCWENAVADCTRRDGYRCPSPKEFRFPTSDSAPWEEVGTFPRRTKQVKSHPVGESSSDCTLGSQPQKAKKFHSSSESSGTGSKKDLSNGPASKEEAKKSLANMTEDGSCCIVNPYFDMMASEDEQEKPHSTKEVPPAPEQESKSRENNLIQVADDSQGFKRDSMCSLDSGISSHQSSMRSSSSDKMNKRADSVPSGVKPKANGLLQKRQRMTHQLDVHGTFETYPENADKMGKASNSNSQQQTGQNVETWVENHVAQNGHNRPGVVLDRTKRAKPRVPETLQEIESPDVPPRKDTIIHTTAKLQNSTPKEECNQQSRTEFNRENTVTNTEETNGDKVNGKSQVTVTRSASSLSQFYIRKRAPRPHNITIVPGSTTTLPASLQRRTIHAPDSPRLMDLGRGRPSSCHVQVAANKSNSLDSSSSYGQDSVDNPCCAQCSPGNSSSSASLPRKTRSLEDSCLSPMSVTSPKPGISGQPEQGMPMISMRKLHRQDAILESINETSSRLTNPHSSHSFEDKLQSGHKRASRRKAGPSAKRVPVTGISQQHVNFCQELQALLPCLPKVVLGFWWKQQGCGQAVLQWIDSLKDHDGCLYNQLIGILETCWGQEPALPSSQVHLMLDNCLTEVAL</sequence>
<feature type="transmembrane region" description="Helical" evidence="6">
    <location>
        <begin position="132"/>
        <end position="151"/>
    </location>
</feature>
<dbReference type="GO" id="GO:0005737">
    <property type="term" value="C:cytoplasm"/>
    <property type="evidence" value="ECO:0007669"/>
    <property type="project" value="TreeGrafter"/>
</dbReference>
<dbReference type="OrthoDB" id="10014038at2759"/>
<feature type="transmembrane region" description="Helical" evidence="6">
    <location>
        <begin position="233"/>
        <end position="258"/>
    </location>
</feature>
<dbReference type="InterPro" id="IPR017452">
    <property type="entry name" value="GPCR_Rhodpsn_7TM"/>
</dbReference>
<dbReference type="Proteomes" id="UP000694845">
    <property type="component" value="Unplaced"/>
</dbReference>
<dbReference type="InterPro" id="IPR050167">
    <property type="entry name" value="Ser_Thr_protein_kinase"/>
</dbReference>
<protein>
    <submittedName>
        <fullName evidence="10">Uncharacterized protein LOC110979617 isoform X1</fullName>
    </submittedName>
</protein>
<feature type="region of interest" description="Disordered" evidence="5">
    <location>
        <begin position="1137"/>
        <end position="1179"/>
    </location>
</feature>
<feature type="region of interest" description="Disordered" evidence="5">
    <location>
        <begin position="1201"/>
        <end position="1237"/>
    </location>
</feature>
<feature type="compositionally biased region" description="Low complexity" evidence="5">
    <location>
        <begin position="870"/>
        <end position="884"/>
    </location>
</feature>
<dbReference type="RefSeq" id="XP_022091286.1">
    <property type="nucleotide sequence ID" value="XM_022235594.1"/>
</dbReference>
<evidence type="ECO:0000313" key="9">
    <source>
        <dbReference type="Proteomes" id="UP000694845"/>
    </source>
</evidence>
<dbReference type="PANTHER" id="PTHR23257">
    <property type="entry name" value="SERINE-THREONINE PROTEIN KINASE"/>
    <property type="match status" value="1"/>
</dbReference>
<name>A0A8B7YI36_ACAPL</name>
<dbReference type="GO" id="GO:0016020">
    <property type="term" value="C:membrane"/>
    <property type="evidence" value="ECO:0007669"/>
    <property type="project" value="UniProtKB-SubCell"/>
</dbReference>
<dbReference type="GO" id="GO:0004672">
    <property type="term" value="F:protein kinase activity"/>
    <property type="evidence" value="ECO:0007669"/>
    <property type="project" value="InterPro"/>
</dbReference>
<feature type="compositionally biased region" description="Polar residues" evidence="5">
    <location>
        <begin position="1201"/>
        <end position="1211"/>
    </location>
</feature>
<evidence type="ECO:0000259" key="7">
    <source>
        <dbReference type="PROSITE" id="PS50011"/>
    </source>
</evidence>
<dbReference type="SUPFAM" id="SSF81321">
    <property type="entry name" value="Family A G protein-coupled receptor-like"/>
    <property type="match status" value="1"/>
</dbReference>
<feature type="compositionally biased region" description="Low complexity" evidence="5">
    <location>
        <begin position="1113"/>
        <end position="1125"/>
    </location>
</feature>
<dbReference type="SUPFAM" id="SSF56112">
    <property type="entry name" value="Protein kinase-like (PK-like)"/>
    <property type="match status" value="1"/>
</dbReference>
<dbReference type="GO" id="GO:0007165">
    <property type="term" value="P:signal transduction"/>
    <property type="evidence" value="ECO:0007669"/>
    <property type="project" value="TreeGrafter"/>
</dbReference>
<dbReference type="InterPro" id="IPR001245">
    <property type="entry name" value="Ser-Thr/Tyr_kinase_cat_dom"/>
</dbReference>
<feature type="region of interest" description="Disordered" evidence="5">
    <location>
        <begin position="823"/>
        <end position="909"/>
    </location>
</feature>
<feature type="region of interest" description="Disordered" evidence="5">
    <location>
        <begin position="972"/>
        <end position="1046"/>
    </location>
</feature>